<comment type="caution">
    <text evidence="3">The sequence shown here is derived from an EMBL/GenBank/DDBJ whole genome shotgun (WGS) entry which is preliminary data.</text>
</comment>
<dbReference type="PANTHER" id="PTHR24148">
    <property type="entry name" value="ANKYRIN REPEAT DOMAIN-CONTAINING PROTEIN 39 HOMOLOG-RELATED"/>
    <property type="match status" value="1"/>
</dbReference>
<dbReference type="AlphaFoldDB" id="A0AA40K216"/>
<keyword evidence="4" id="KW-1185">Reference proteome</keyword>
<dbReference type="InterPro" id="IPR052895">
    <property type="entry name" value="HetReg/Transcr_Mod"/>
</dbReference>
<feature type="compositionally biased region" description="Basic and acidic residues" evidence="1">
    <location>
        <begin position="150"/>
        <end position="182"/>
    </location>
</feature>
<feature type="region of interest" description="Disordered" evidence="1">
    <location>
        <begin position="984"/>
        <end position="1081"/>
    </location>
</feature>
<feature type="domain" description="Heterokaryon incompatibility" evidence="2">
    <location>
        <begin position="191"/>
        <end position="333"/>
    </location>
</feature>
<dbReference type="Pfam" id="PF06985">
    <property type="entry name" value="HET"/>
    <property type="match status" value="1"/>
</dbReference>
<protein>
    <submittedName>
        <fullName evidence="3">Heterokaryon incompatibility protein-domain-containing protein</fullName>
    </submittedName>
</protein>
<feature type="compositionally biased region" description="Polar residues" evidence="1">
    <location>
        <begin position="560"/>
        <end position="572"/>
    </location>
</feature>
<name>A0AA40K216_9PEZI</name>
<gene>
    <name evidence="3" type="ORF">B0T18DRAFT_414141</name>
</gene>
<feature type="region of interest" description="Disordered" evidence="1">
    <location>
        <begin position="558"/>
        <end position="616"/>
    </location>
</feature>
<reference evidence="3" key="1">
    <citation type="submission" date="2023-06" db="EMBL/GenBank/DDBJ databases">
        <title>Genome-scale phylogeny and comparative genomics of the fungal order Sordariales.</title>
        <authorList>
            <consortium name="Lawrence Berkeley National Laboratory"/>
            <person name="Hensen N."/>
            <person name="Bonometti L."/>
            <person name="Westerberg I."/>
            <person name="Brannstrom I.O."/>
            <person name="Guillou S."/>
            <person name="Cros-Aarteil S."/>
            <person name="Calhoun S."/>
            <person name="Haridas S."/>
            <person name="Kuo A."/>
            <person name="Mondo S."/>
            <person name="Pangilinan J."/>
            <person name="Riley R."/>
            <person name="LaButti K."/>
            <person name="Andreopoulos B."/>
            <person name="Lipzen A."/>
            <person name="Chen C."/>
            <person name="Yanf M."/>
            <person name="Daum C."/>
            <person name="Ng V."/>
            <person name="Clum A."/>
            <person name="Steindorff A."/>
            <person name="Ohm R."/>
            <person name="Martin F."/>
            <person name="Silar P."/>
            <person name="Natvig D."/>
            <person name="Lalanne C."/>
            <person name="Gautier V."/>
            <person name="Ament-velasquez S.L."/>
            <person name="Kruys A."/>
            <person name="Hutchinson M.I."/>
            <person name="Powell A.J."/>
            <person name="Barry K."/>
            <person name="Miller A.N."/>
            <person name="Grigoriev I.V."/>
            <person name="Debuchy R."/>
            <person name="Gladieux P."/>
            <person name="Thoren M.H."/>
            <person name="Johannesson H."/>
        </authorList>
    </citation>
    <scope>NUCLEOTIDE SEQUENCE</scope>
    <source>
        <strain evidence="3">SMH3187-1</strain>
    </source>
</reference>
<evidence type="ECO:0000256" key="1">
    <source>
        <dbReference type="SAM" id="MobiDB-lite"/>
    </source>
</evidence>
<proteinExistence type="predicted"/>
<dbReference type="EMBL" id="JAUKUD010000005">
    <property type="protein sequence ID" value="KAK0742966.1"/>
    <property type="molecule type" value="Genomic_DNA"/>
</dbReference>
<dbReference type="Proteomes" id="UP001172155">
    <property type="component" value="Unassembled WGS sequence"/>
</dbReference>
<dbReference type="PANTHER" id="PTHR24148:SF64">
    <property type="entry name" value="HETEROKARYON INCOMPATIBILITY DOMAIN-CONTAINING PROTEIN"/>
    <property type="match status" value="1"/>
</dbReference>
<feature type="compositionally biased region" description="Polar residues" evidence="1">
    <location>
        <begin position="1044"/>
        <end position="1063"/>
    </location>
</feature>
<dbReference type="InterPro" id="IPR010730">
    <property type="entry name" value="HET"/>
</dbReference>
<evidence type="ECO:0000313" key="3">
    <source>
        <dbReference type="EMBL" id="KAK0742966.1"/>
    </source>
</evidence>
<evidence type="ECO:0000313" key="4">
    <source>
        <dbReference type="Proteomes" id="UP001172155"/>
    </source>
</evidence>
<feature type="compositionally biased region" description="Basic and acidic residues" evidence="1">
    <location>
        <begin position="987"/>
        <end position="997"/>
    </location>
</feature>
<feature type="compositionally biased region" description="Basic residues" evidence="1">
    <location>
        <begin position="587"/>
        <end position="605"/>
    </location>
</feature>
<accession>A0AA40K216</accession>
<organism evidence="3 4">
    <name type="scientific">Schizothecium vesticola</name>
    <dbReference type="NCBI Taxonomy" id="314040"/>
    <lineage>
        <taxon>Eukaryota</taxon>
        <taxon>Fungi</taxon>
        <taxon>Dikarya</taxon>
        <taxon>Ascomycota</taxon>
        <taxon>Pezizomycotina</taxon>
        <taxon>Sordariomycetes</taxon>
        <taxon>Sordariomycetidae</taxon>
        <taxon>Sordariales</taxon>
        <taxon>Schizotheciaceae</taxon>
        <taxon>Schizothecium</taxon>
    </lineage>
</organism>
<sequence>MTSFSHTSTMEWPGSSRSVGRGAHIMNIGGQDYITVPLLEDTSAISRRHRLQRSELQRFDSPELAKMEEFPYDRLPRNKKRIRLLQLRSGTTHGPEIFCRLIPADYDDEFHILVPAKEGAEESSATQTPQDVDALAETPGSTQPPSPARETVDQRRKREKQEKEKRREVEEKNRKDREERKKKVKEKEIIYEALSWAWGLDDAVYAVQIEVKGKMYKKAVKKELALALKYLRLPDKERTLWIDAICIDQGNNNEKNHQVQMMSRIYTRANEVAVWLGEDNEDSTTAIRFIHEKIIKLEDFDSLCADKTYSDQWRALMMLMQRSWFSRRWVVQEIALASNATIYCGPDSISWNEFAVAVELFVEVESATHRLSEIMQNDERFRFVPGWFEYIAELGASLLVQATGKVFRAHRMPISESVSDKVKNKPPAIMYDPDPDTIDPLNRRSLLSLEYLVTTMFIFGASEPRDAVYALLAIARDASPYAQQEGEGDPAYLISSVMEHFLEEKPFRVDYSRSYPDVCRDFIEFAIKQKNKWDPVQALDILCRPWALKSSGLSPWLKNPAQSSSRLSSTEAQHIDSPGESPPVNKPYRKRGSTPWRPRRYKKKFIQGPPDETGMATGKWVNLQKKATNHGEQGPTWIDERTRNQYNDEIQKTRPLDSGKGHVWTVHPPEWDKVQEYFSKEPAHQPREMSLPTWVALASRSPFNLYHHPGVHVIKMGRANADSLVGNPQDGHRNYSAAQTNPVDLDTLKFRKRHMSAHYSLYIRGFELDTVVQVLDASQGGNIPESWLAMAGWTDYTEDPPDAFWRTIVADRGRDNRNPPKYFMTACKESIRKGGIASGSVNTSDLIHNERNSIVAEFCRRVQSVVWGRRLFKTEKGSLGLATNVHPGDRVCVLYGLTVPVILSRNKKEEQEGERIDQILKREAMDDAIESLKACIHRLEQILDRKKRYRKKKELDGGYEDAIRKARADAIAFERRIALKRAPGNHFSEDEGSRAAKETAASNPRASRKSRKIPGPPQPGLTASAHGSQTLPGPEGRGPPVQTPRASQSTPQFEAAQESTYQPMDQGRDKKKRSRKERVLEKAKEWVPSWGVIRAKREIQGKGPRHHLRKRSDLWLRAMQAPLEVMHHPPLAEKGPAWSDRLRPASLERKLHHPATWEEVPYKGPFPARKKRNNRYPRIKDKDEGEKVFYEFKGEAYVHGMMDGEALRSKFYWEIPDTLFEIR</sequence>
<evidence type="ECO:0000259" key="2">
    <source>
        <dbReference type="Pfam" id="PF06985"/>
    </source>
</evidence>
<feature type="region of interest" description="Disordered" evidence="1">
    <location>
        <begin position="118"/>
        <end position="182"/>
    </location>
</feature>